<keyword evidence="4" id="KW-0456">Lyase</keyword>
<dbReference type="PANTHER" id="PTHR33337:SF40">
    <property type="entry name" value="CENP-V_GFA DOMAIN-CONTAINING PROTEIN-RELATED"/>
    <property type="match status" value="1"/>
</dbReference>
<keyword evidence="2" id="KW-0479">Metal-binding</keyword>
<dbReference type="InterPro" id="IPR006913">
    <property type="entry name" value="CENP-V/GFA"/>
</dbReference>
<dbReference type="Pfam" id="PF04828">
    <property type="entry name" value="GFA"/>
    <property type="match status" value="1"/>
</dbReference>
<evidence type="ECO:0000256" key="1">
    <source>
        <dbReference type="ARBA" id="ARBA00005495"/>
    </source>
</evidence>
<evidence type="ECO:0000313" key="6">
    <source>
        <dbReference type="EMBL" id="PQM28968.1"/>
    </source>
</evidence>
<evidence type="ECO:0000256" key="3">
    <source>
        <dbReference type="ARBA" id="ARBA00022833"/>
    </source>
</evidence>
<name>A0A2S8B9D2_9SPHN</name>
<protein>
    <submittedName>
        <fullName evidence="6">Aldehyde-activating protein</fullName>
    </submittedName>
</protein>
<dbReference type="InterPro" id="IPR011057">
    <property type="entry name" value="Mss4-like_sf"/>
</dbReference>
<dbReference type="SUPFAM" id="SSF51316">
    <property type="entry name" value="Mss4-like"/>
    <property type="match status" value="1"/>
</dbReference>
<proteinExistence type="inferred from homology"/>
<evidence type="ECO:0000313" key="7">
    <source>
        <dbReference type="Proteomes" id="UP000238954"/>
    </source>
</evidence>
<dbReference type="GO" id="GO:0016846">
    <property type="term" value="F:carbon-sulfur lyase activity"/>
    <property type="evidence" value="ECO:0007669"/>
    <property type="project" value="InterPro"/>
</dbReference>
<evidence type="ECO:0000256" key="2">
    <source>
        <dbReference type="ARBA" id="ARBA00022723"/>
    </source>
</evidence>
<dbReference type="AlphaFoldDB" id="A0A2S8B9D2"/>
<dbReference type="Gene3D" id="3.90.1590.10">
    <property type="entry name" value="glutathione-dependent formaldehyde- activating enzyme (gfa)"/>
    <property type="match status" value="1"/>
</dbReference>
<keyword evidence="3" id="KW-0862">Zinc</keyword>
<dbReference type="EMBL" id="PHFW01000002">
    <property type="protein sequence ID" value="PQM28968.1"/>
    <property type="molecule type" value="Genomic_DNA"/>
</dbReference>
<reference evidence="7" key="1">
    <citation type="submission" date="2017-11" db="EMBL/GenBank/DDBJ databases">
        <title>The complete genome sequence of Sphingopyxis pomeranensis sp. nov. strain WS5A3p.</title>
        <authorList>
            <person name="Kaminski M.A."/>
        </authorList>
    </citation>
    <scope>NUCLEOTIDE SEQUENCE [LARGE SCALE GENOMIC DNA]</scope>
    <source>
        <strain evidence="7">WS5A3p</strain>
    </source>
</reference>
<dbReference type="OrthoDB" id="7186766at2"/>
<evidence type="ECO:0000256" key="4">
    <source>
        <dbReference type="ARBA" id="ARBA00023239"/>
    </source>
</evidence>
<accession>A0A2S8B9D2</accession>
<feature type="domain" description="CENP-V/GFA" evidence="5">
    <location>
        <begin position="1"/>
        <end position="119"/>
    </location>
</feature>
<keyword evidence="7" id="KW-1185">Reference proteome</keyword>
<dbReference type="PROSITE" id="PS51891">
    <property type="entry name" value="CENP_V_GFA"/>
    <property type="match status" value="1"/>
</dbReference>
<dbReference type="Proteomes" id="UP000238954">
    <property type="component" value="Chromosome"/>
</dbReference>
<dbReference type="RefSeq" id="WP_105999128.1">
    <property type="nucleotide sequence ID" value="NZ_CM009578.1"/>
</dbReference>
<dbReference type="GO" id="GO:0046872">
    <property type="term" value="F:metal ion binding"/>
    <property type="evidence" value="ECO:0007669"/>
    <property type="project" value="UniProtKB-KW"/>
</dbReference>
<organism evidence="6 7">
    <name type="scientific">Sphingopyxis lindanitolerans</name>
    <dbReference type="NCBI Taxonomy" id="2054227"/>
    <lineage>
        <taxon>Bacteria</taxon>
        <taxon>Pseudomonadati</taxon>
        <taxon>Pseudomonadota</taxon>
        <taxon>Alphaproteobacteria</taxon>
        <taxon>Sphingomonadales</taxon>
        <taxon>Sphingomonadaceae</taxon>
        <taxon>Sphingopyxis</taxon>
    </lineage>
</organism>
<evidence type="ECO:0000259" key="5">
    <source>
        <dbReference type="PROSITE" id="PS51891"/>
    </source>
</evidence>
<comment type="similarity">
    <text evidence="1">Belongs to the Gfa family.</text>
</comment>
<comment type="caution">
    <text evidence="6">The sequence shown here is derived from an EMBL/GenBank/DDBJ whole genome shotgun (WGS) entry which is preliminary data.</text>
</comment>
<gene>
    <name evidence="6" type="ORF">CVO77_11220</name>
</gene>
<dbReference type="PANTHER" id="PTHR33337">
    <property type="entry name" value="GFA DOMAIN-CONTAINING PROTEIN"/>
    <property type="match status" value="1"/>
</dbReference>
<sequence length="147" mass="15863">MSGGAVERLATCHCGQLQLRCTGEPAKISLCHCLDCQRRTGSLFSVAVFFARAEVTLAAGVAKMFRRSSASGFDVAFHFCPECGSSLWWEPDRLPGRIGVAVGAFADPDFPMPEQAVWSQDRHAWLTLPDGIAGHAQNPVKAGSDRQ</sequence>